<dbReference type="KEGG" id="pbi:112542333"/>
<dbReference type="GeneID" id="112542333"/>
<evidence type="ECO:0000313" key="2">
    <source>
        <dbReference type="Proteomes" id="UP000695026"/>
    </source>
</evidence>
<keyword evidence="2" id="KW-1185">Reference proteome</keyword>
<proteinExistence type="predicted"/>
<reference evidence="3" key="1">
    <citation type="submission" date="2025-08" db="UniProtKB">
        <authorList>
            <consortium name="RefSeq"/>
        </authorList>
    </citation>
    <scope>IDENTIFICATION</scope>
    <source>
        <tissue evidence="3">Liver</tissue>
    </source>
</reference>
<accession>A0A9F5N634</accession>
<protein>
    <submittedName>
        <fullName evidence="3">Uncharacterized protein LOC112542333</fullName>
    </submittedName>
</protein>
<evidence type="ECO:0000313" key="3">
    <source>
        <dbReference type="RefSeq" id="XP_025030713.1"/>
    </source>
</evidence>
<organism evidence="2 3">
    <name type="scientific">Python bivittatus</name>
    <name type="common">Burmese python</name>
    <name type="synonym">Python molurus bivittatus</name>
    <dbReference type="NCBI Taxonomy" id="176946"/>
    <lineage>
        <taxon>Eukaryota</taxon>
        <taxon>Metazoa</taxon>
        <taxon>Chordata</taxon>
        <taxon>Craniata</taxon>
        <taxon>Vertebrata</taxon>
        <taxon>Euteleostomi</taxon>
        <taxon>Lepidosauria</taxon>
        <taxon>Squamata</taxon>
        <taxon>Bifurcata</taxon>
        <taxon>Unidentata</taxon>
        <taxon>Episquamata</taxon>
        <taxon>Toxicofera</taxon>
        <taxon>Serpentes</taxon>
        <taxon>Henophidia</taxon>
        <taxon>Pythonidae</taxon>
        <taxon>Python</taxon>
    </lineage>
</organism>
<evidence type="ECO:0000256" key="1">
    <source>
        <dbReference type="SAM" id="MobiDB-lite"/>
    </source>
</evidence>
<dbReference type="Proteomes" id="UP000695026">
    <property type="component" value="Unplaced"/>
</dbReference>
<sequence length="300" mass="33138">MPTLLVRETKVPLLGHRERACRCCEGRSCPKCLVWPPLPKGSTGATLPNRAQESHSPAAAPTAFDPGEHRVILPSSHDFHAFQRCPRQQRQPRQQEGSPLPWVGITNDGCRGAEGVFPQNCRKQLSVYTELRHLPPFARWWDQLGPLPQHQACAQRPQLACFPRTRQLLRVTPSTQPLPSSHQRASKSPAQRTCPLAWQQAVVHAWHPGAAPIPSREPHSNRPGSSPSQEGLQLLAQIQGDSHFPIFRAAPLSLPPALHCRSLRTKLFQSGVLSGATKVTGEIQEGEGNRLFAGHLLMWG</sequence>
<dbReference type="RefSeq" id="XP_025030713.1">
    <property type="nucleotide sequence ID" value="XM_025174945.1"/>
</dbReference>
<dbReference type="AlphaFoldDB" id="A0A9F5N634"/>
<gene>
    <name evidence="3" type="primary">LOC112542333</name>
</gene>
<feature type="region of interest" description="Disordered" evidence="1">
    <location>
        <begin position="209"/>
        <end position="229"/>
    </location>
</feature>
<name>A0A9F5N634_PYTBI</name>